<dbReference type="InterPro" id="IPR050232">
    <property type="entry name" value="FBL13/AtMIF1-like"/>
</dbReference>
<keyword evidence="3" id="KW-1185">Reference proteome</keyword>
<evidence type="ECO:0000313" key="2">
    <source>
        <dbReference type="EMBL" id="MED6175013.1"/>
    </source>
</evidence>
<dbReference type="InterPro" id="IPR032675">
    <property type="entry name" value="LRR_dom_sf"/>
</dbReference>
<dbReference type="InterPro" id="IPR006566">
    <property type="entry name" value="FBD"/>
</dbReference>
<evidence type="ECO:0000313" key="3">
    <source>
        <dbReference type="Proteomes" id="UP001341840"/>
    </source>
</evidence>
<dbReference type="InterPro" id="IPR013101">
    <property type="entry name" value="LRR_PRU1-like"/>
</dbReference>
<comment type="caution">
    <text evidence="2">The sequence shown here is derived from an EMBL/GenBank/DDBJ whole genome shotgun (WGS) entry which is preliminary data.</text>
</comment>
<dbReference type="EMBL" id="JASCZI010151962">
    <property type="protein sequence ID" value="MED6175013.1"/>
    <property type="molecule type" value="Genomic_DNA"/>
</dbReference>
<reference evidence="2 3" key="1">
    <citation type="journal article" date="2023" name="Plants (Basel)">
        <title>Bridging the Gap: Combining Genomics and Transcriptomics Approaches to Understand Stylosanthes scabra, an Orphan Legume from the Brazilian Caatinga.</title>
        <authorList>
            <person name="Ferreira-Neto J.R.C."/>
            <person name="da Silva M.D."/>
            <person name="Binneck E."/>
            <person name="de Melo N.F."/>
            <person name="da Silva R.H."/>
            <person name="de Melo A.L.T.M."/>
            <person name="Pandolfi V."/>
            <person name="Bustamante F.O."/>
            <person name="Brasileiro-Vidal A.C."/>
            <person name="Benko-Iseppon A.M."/>
        </authorList>
    </citation>
    <scope>NUCLEOTIDE SEQUENCE [LARGE SCALE GENOMIC DNA]</scope>
    <source>
        <tissue evidence="2">Leaves</tissue>
    </source>
</reference>
<dbReference type="Gene3D" id="3.80.10.10">
    <property type="entry name" value="Ribonuclease Inhibitor"/>
    <property type="match status" value="1"/>
</dbReference>
<protein>
    <recommendedName>
        <fullName evidence="1">FBD domain-containing protein</fullName>
    </recommendedName>
</protein>
<organism evidence="2 3">
    <name type="scientific">Stylosanthes scabra</name>
    <dbReference type="NCBI Taxonomy" id="79078"/>
    <lineage>
        <taxon>Eukaryota</taxon>
        <taxon>Viridiplantae</taxon>
        <taxon>Streptophyta</taxon>
        <taxon>Embryophyta</taxon>
        <taxon>Tracheophyta</taxon>
        <taxon>Spermatophyta</taxon>
        <taxon>Magnoliopsida</taxon>
        <taxon>eudicotyledons</taxon>
        <taxon>Gunneridae</taxon>
        <taxon>Pentapetalae</taxon>
        <taxon>rosids</taxon>
        <taxon>fabids</taxon>
        <taxon>Fabales</taxon>
        <taxon>Fabaceae</taxon>
        <taxon>Papilionoideae</taxon>
        <taxon>50 kb inversion clade</taxon>
        <taxon>dalbergioids sensu lato</taxon>
        <taxon>Dalbergieae</taxon>
        <taxon>Pterocarpus clade</taxon>
        <taxon>Stylosanthes</taxon>
    </lineage>
</organism>
<feature type="domain" description="FBD" evidence="1">
    <location>
        <begin position="258"/>
        <end position="325"/>
    </location>
</feature>
<dbReference type="PANTHER" id="PTHR31900">
    <property type="entry name" value="F-BOX/RNI SUPERFAMILY PROTEIN-RELATED"/>
    <property type="match status" value="1"/>
</dbReference>
<dbReference type="SUPFAM" id="SSF52058">
    <property type="entry name" value="L domain-like"/>
    <property type="match status" value="1"/>
</dbReference>
<dbReference type="PANTHER" id="PTHR31900:SF34">
    <property type="entry name" value="EMB|CAB62440.1-RELATED"/>
    <property type="match status" value="1"/>
</dbReference>
<evidence type="ECO:0000259" key="1">
    <source>
        <dbReference type="SMART" id="SM00579"/>
    </source>
</evidence>
<sequence length="325" mass="36883">MARAISRVDRISALPDAILVHITCRTLVVLKLTNITLVDRILTVSLPALKTLYMNEVGIANTVYLSMILSGCLNIHHLQITNLFLRLRFNPLVTFFRSLIHVNLSFYDCKWLVIVGLLNSCPLLQNLVISKSCSQVDQRPCGSYSTVHLPLLKTLHMDRVCFAKPECLDMILSGCPNIHHLEINDSELDPGFIPLAVTLNNLTHIKLYLYPCKWIWIAGLLNSCPFLQVLDVKVYKLAKQSLVVTDQPYPKTVPGCLSQLRACTLRKFYGDYVDIQFATYILQNARVLNKMSIQCKSTREGEKLRILKNISMVPRISPTCKVWLE</sequence>
<dbReference type="Pfam" id="PF07723">
    <property type="entry name" value="LRR_2"/>
    <property type="match status" value="2"/>
</dbReference>
<dbReference type="SMART" id="SM00579">
    <property type="entry name" value="FBD"/>
    <property type="match status" value="1"/>
</dbReference>
<gene>
    <name evidence="2" type="ORF">PIB30_074502</name>
</gene>
<dbReference type="Pfam" id="PF08387">
    <property type="entry name" value="FBD"/>
    <property type="match status" value="1"/>
</dbReference>
<proteinExistence type="predicted"/>
<name>A0ABU6VS81_9FABA</name>
<dbReference type="Proteomes" id="UP001341840">
    <property type="component" value="Unassembled WGS sequence"/>
</dbReference>
<accession>A0ABU6VS81</accession>